<dbReference type="InterPro" id="IPR008972">
    <property type="entry name" value="Cupredoxin"/>
</dbReference>
<protein>
    <submittedName>
        <fullName evidence="2">Uncharacterized protein</fullName>
    </submittedName>
</protein>
<dbReference type="EMBL" id="JAWWNJ010000005">
    <property type="protein sequence ID" value="KAK7055787.1"/>
    <property type="molecule type" value="Genomic_DNA"/>
</dbReference>
<evidence type="ECO:0000256" key="1">
    <source>
        <dbReference type="SAM" id="SignalP"/>
    </source>
</evidence>
<dbReference type="Gene3D" id="2.60.40.420">
    <property type="entry name" value="Cupredoxins - blue copper proteins"/>
    <property type="match status" value="1"/>
</dbReference>
<organism evidence="2 3">
    <name type="scientific">Favolaschia claudopus</name>
    <dbReference type="NCBI Taxonomy" id="2862362"/>
    <lineage>
        <taxon>Eukaryota</taxon>
        <taxon>Fungi</taxon>
        <taxon>Dikarya</taxon>
        <taxon>Basidiomycota</taxon>
        <taxon>Agaricomycotina</taxon>
        <taxon>Agaricomycetes</taxon>
        <taxon>Agaricomycetidae</taxon>
        <taxon>Agaricales</taxon>
        <taxon>Marasmiineae</taxon>
        <taxon>Mycenaceae</taxon>
        <taxon>Favolaschia</taxon>
    </lineage>
</organism>
<proteinExistence type="predicted"/>
<dbReference type="Proteomes" id="UP001362999">
    <property type="component" value="Unassembled WGS sequence"/>
</dbReference>
<accession>A0AAW0DSL5</accession>
<dbReference type="AlphaFoldDB" id="A0AAW0DSL5"/>
<dbReference type="PANTHER" id="PTHR34883">
    <property type="entry name" value="SERINE-RICH PROTEIN, PUTATIVE-RELATED-RELATED"/>
    <property type="match status" value="1"/>
</dbReference>
<evidence type="ECO:0000313" key="2">
    <source>
        <dbReference type="EMBL" id="KAK7055787.1"/>
    </source>
</evidence>
<dbReference type="PANTHER" id="PTHR34883:SF15">
    <property type="entry name" value="EXTRACELLULAR SERINE-RICH PROTEIN"/>
    <property type="match status" value="1"/>
</dbReference>
<evidence type="ECO:0000313" key="3">
    <source>
        <dbReference type="Proteomes" id="UP001362999"/>
    </source>
</evidence>
<dbReference type="SUPFAM" id="SSF49503">
    <property type="entry name" value="Cupredoxins"/>
    <property type="match status" value="1"/>
</dbReference>
<feature type="chain" id="PRO_5043900557" evidence="1">
    <location>
        <begin position="18"/>
        <end position="161"/>
    </location>
</feature>
<keyword evidence="1" id="KW-0732">Signal</keyword>
<gene>
    <name evidence="2" type="ORF">R3P38DRAFT_3170453</name>
</gene>
<reference evidence="2 3" key="1">
    <citation type="journal article" date="2024" name="J Genomics">
        <title>Draft genome sequencing and assembly of Favolaschia claudopus CIRM-BRFM 2984 isolated from oak limbs.</title>
        <authorList>
            <person name="Navarro D."/>
            <person name="Drula E."/>
            <person name="Chaduli D."/>
            <person name="Cazenave R."/>
            <person name="Ahrendt S."/>
            <person name="Wang J."/>
            <person name="Lipzen A."/>
            <person name="Daum C."/>
            <person name="Barry K."/>
            <person name="Grigoriev I.V."/>
            <person name="Favel A."/>
            <person name="Rosso M.N."/>
            <person name="Martin F."/>
        </authorList>
    </citation>
    <scope>NUCLEOTIDE SEQUENCE [LARGE SCALE GENOMIC DNA]</scope>
    <source>
        <strain evidence="2 3">CIRM-BRFM 2984</strain>
    </source>
</reference>
<comment type="caution">
    <text evidence="2">The sequence shown here is derived from an EMBL/GenBank/DDBJ whole genome shotgun (WGS) entry which is preliminary data.</text>
</comment>
<feature type="signal peptide" evidence="1">
    <location>
        <begin position="1"/>
        <end position="17"/>
    </location>
</feature>
<keyword evidence="3" id="KW-1185">Reference proteome</keyword>
<dbReference type="InterPro" id="IPR052953">
    <property type="entry name" value="Ser-rich/MCO-related"/>
</dbReference>
<sequence length="161" mass="16552">MFAKAFFLLALIPSILAVDHAVTVGQGNALSFTPSSITAAVGDTVTFTVYGSTILSLLPSLIRSMVLVSLATVHSVTTTNFSGAVCPPPPGGVGPNGFDSGFLSDLDGSLPSFTYKVVDTAPHFGACMQAAGGHCRAGMTFAINPTTTQTYEQFLANARSS</sequence>
<name>A0AAW0DSL5_9AGAR</name>